<proteinExistence type="predicted"/>
<evidence type="ECO:0000313" key="1">
    <source>
        <dbReference type="EMBL" id="CAD8148123.1"/>
    </source>
</evidence>
<dbReference type="OrthoDB" id="290166at2759"/>
<comment type="caution">
    <text evidence="1">The sequence shown here is derived from an EMBL/GenBank/DDBJ whole genome shotgun (WGS) entry which is preliminary data.</text>
</comment>
<dbReference type="EMBL" id="CAJJDP010000020">
    <property type="protein sequence ID" value="CAD8148123.1"/>
    <property type="molecule type" value="Genomic_DNA"/>
</dbReference>
<sequence length="130" mass="15064">MNIHESVVGMKPVLGVKTRSMKVCQKQHEMKAKRVYCHISKEKKAKLIHTVLKQKCKIKKIAKDLNINYATAKTILHCHKKNLINMDEQTDSKRAGCTLNKNDSKLYVQIKVGEKVIHQYEYFDAIKRTP</sequence>
<accession>A0A8S1T7B2</accession>
<dbReference type="Proteomes" id="UP000683925">
    <property type="component" value="Unassembled WGS sequence"/>
</dbReference>
<protein>
    <submittedName>
        <fullName evidence="1">Uncharacterized protein</fullName>
    </submittedName>
</protein>
<name>A0A8S1T7B2_PAROT</name>
<reference evidence="1" key="1">
    <citation type="submission" date="2021-01" db="EMBL/GenBank/DDBJ databases">
        <authorList>
            <consortium name="Genoscope - CEA"/>
            <person name="William W."/>
        </authorList>
    </citation>
    <scope>NUCLEOTIDE SEQUENCE</scope>
</reference>
<gene>
    <name evidence="1" type="ORF">POCTA_138.1.T0200368</name>
</gene>
<dbReference type="AlphaFoldDB" id="A0A8S1T7B2"/>
<dbReference type="OMA" id="KTILHCH"/>
<keyword evidence="2" id="KW-1185">Reference proteome</keyword>
<organism evidence="1 2">
    <name type="scientific">Paramecium octaurelia</name>
    <dbReference type="NCBI Taxonomy" id="43137"/>
    <lineage>
        <taxon>Eukaryota</taxon>
        <taxon>Sar</taxon>
        <taxon>Alveolata</taxon>
        <taxon>Ciliophora</taxon>
        <taxon>Intramacronucleata</taxon>
        <taxon>Oligohymenophorea</taxon>
        <taxon>Peniculida</taxon>
        <taxon>Parameciidae</taxon>
        <taxon>Paramecium</taxon>
    </lineage>
</organism>
<evidence type="ECO:0000313" key="2">
    <source>
        <dbReference type="Proteomes" id="UP000683925"/>
    </source>
</evidence>